<sequence length="212" mass="23586">VRPQTVLLVFLSIVPQQCFGQIIGGRKADAHSRPYMAYLEIKNGRNTTACGGFLIRPDAVLSAAEQGSLELTEINENVQCISIAKENERVRVGDLCTVSGWGWTSKAGDMSDVLMEVALKVQYAEICEQLSNNFQCQSMICVGDEEEEKATYKGDSGGPLVCNKKAHGIVSHGYEDCLFPEIFTRISHFEPWIQKQLKRFSRKAIPCFPFSD</sequence>
<protein>
    <submittedName>
        <fullName evidence="6">Uncharacterized protein</fullName>
    </submittedName>
</protein>
<keyword evidence="2" id="KW-0732">Signal</keyword>
<evidence type="ECO:0000256" key="4">
    <source>
        <dbReference type="ARBA" id="ARBA00023145"/>
    </source>
</evidence>
<name>A0A8C3NGC8_GEOPR</name>
<organism evidence="6 7">
    <name type="scientific">Geospiza parvula</name>
    <name type="common">Small tree-finch</name>
    <name type="synonym">Camarhynchus parvulus</name>
    <dbReference type="NCBI Taxonomy" id="87175"/>
    <lineage>
        <taxon>Eukaryota</taxon>
        <taxon>Metazoa</taxon>
        <taxon>Chordata</taxon>
        <taxon>Craniata</taxon>
        <taxon>Vertebrata</taxon>
        <taxon>Euteleostomi</taxon>
        <taxon>Archelosauria</taxon>
        <taxon>Archosauria</taxon>
        <taxon>Dinosauria</taxon>
        <taxon>Saurischia</taxon>
        <taxon>Theropoda</taxon>
        <taxon>Coelurosauria</taxon>
        <taxon>Aves</taxon>
        <taxon>Neognathae</taxon>
        <taxon>Neoaves</taxon>
        <taxon>Telluraves</taxon>
        <taxon>Australaves</taxon>
        <taxon>Passeriformes</taxon>
        <taxon>Thraupidae</taxon>
        <taxon>Camarhynchus</taxon>
    </lineage>
</organism>
<keyword evidence="7" id="KW-1185">Reference proteome</keyword>
<reference evidence="6" key="2">
    <citation type="submission" date="2025-08" db="UniProtKB">
        <authorList>
            <consortium name="Ensembl"/>
        </authorList>
    </citation>
    <scope>IDENTIFICATION</scope>
</reference>
<keyword evidence="3" id="KW-0720">Serine protease</keyword>
<dbReference type="InterPro" id="IPR043504">
    <property type="entry name" value="Peptidase_S1_PA_chymotrypsin"/>
</dbReference>
<accession>A0A8C3NGC8</accession>
<keyword evidence="5" id="KW-1015">Disulfide bond</keyword>
<dbReference type="PANTHER" id="PTHR24271:SF81">
    <property type="entry name" value="GRANZYME B"/>
    <property type="match status" value="1"/>
</dbReference>
<evidence type="ECO:0000256" key="5">
    <source>
        <dbReference type="ARBA" id="ARBA00023157"/>
    </source>
</evidence>
<dbReference type="InterPro" id="IPR009003">
    <property type="entry name" value="Peptidase_S1_PA"/>
</dbReference>
<dbReference type="Gene3D" id="2.40.10.10">
    <property type="entry name" value="Trypsin-like serine proteases"/>
    <property type="match status" value="3"/>
</dbReference>
<reference evidence="6" key="1">
    <citation type="submission" date="2020-02" db="EMBL/GenBank/DDBJ databases">
        <authorList>
            <person name="Enbody D E."/>
            <person name="Pettersson E M."/>
        </authorList>
    </citation>
    <scope>NUCLEOTIDE SEQUENCE [LARGE SCALE GENOMIC DNA]</scope>
</reference>
<dbReference type="SUPFAM" id="SSF50494">
    <property type="entry name" value="Trypsin-like serine proteases"/>
    <property type="match status" value="1"/>
</dbReference>
<dbReference type="PROSITE" id="PS00135">
    <property type="entry name" value="TRYPSIN_SER"/>
    <property type="match status" value="1"/>
</dbReference>
<dbReference type="PANTHER" id="PTHR24271">
    <property type="entry name" value="KALLIKREIN-RELATED"/>
    <property type="match status" value="1"/>
</dbReference>
<evidence type="ECO:0000256" key="2">
    <source>
        <dbReference type="ARBA" id="ARBA00022729"/>
    </source>
</evidence>
<keyword evidence="4" id="KW-0865">Zymogen</keyword>
<dbReference type="GO" id="GO:0006508">
    <property type="term" value="P:proteolysis"/>
    <property type="evidence" value="ECO:0007669"/>
    <property type="project" value="UniProtKB-KW"/>
</dbReference>
<dbReference type="InterPro" id="IPR001254">
    <property type="entry name" value="Trypsin_dom"/>
</dbReference>
<keyword evidence="3" id="KW-0378">Hydrolase</keyword>
<dbReference type="InterPro" id="IPR033116">
    <property type="entry name" value="TRYPSIN_SER"/>
</dbReference>
<evidence type="ECO:0000313" key="6">
    <source>
        <dbReference type="Ensembl" id="ENSCPVP00000020639.1"/>
    </source>
</evidence>
<dbReference type="CDD" id="cd00190">
    <property type="entry name" value="Tryp_SPc"/>
    <property type="match status" value="1"/>
</dbReference>
<dbReference type="Pfam" id="PF00089">
    <property type="entry name" value="Trypsin"/>
    <property type="match status" value="2"/>
</dbReference>
<dbReference type="PROSITE" id="PS50240">
    <property type="entry name" value="TRYPSIN_DOM"/>
    <property type="match status" value="1"/>
</dbReference>
<dbReference type="AlphaFoldDB" id="A0A8C3NGC8"/>
<dbReference type="Ensembl" id="ENSCPVT00000021563.2">
    <property type="protein sequence ID" value="ENSCPVP00000020639.1"/>
    <property type="gene ID" value="ENSCPVG00000014931.2"/>
</dbReference>
<evidence type="ECO:0000313" key="7">
    <source>
        <dbReference type="Proteomes" id="UP000694382"/>
    </source>
</evidence>
<evidence type="ECO:0000256" key="3">
    <source>
        <dbReference type="ARBA" id="ARBA00022825"/>
    </source>
</evidence>
<evidence type="ECO:0000256" key="1">
    <source>
        <dbReference type="ARBA" id="ARBA00022670"/>
    </source>
</evidence>
<reference evidence="6" key="3">
    <citation type="submission" date="2025-09" db="UniProtKB">
        <authorList>
            <consortium name="Ensembl"/>
        </authorList>
    </citation>
    <scope>IDENTIFICATION</scope>
</reference>
<proteinExistence type="predicted"/>
<dbReference type="SMART" id="SM00020">
    <property type="entry name" value="Tryp_SPc"/>
    <property type="match status" value="1"/>
</dbReference>
<dbReference type="FunFam" id="2.40.10.10:FF:000014">
    <property type="entry name" value="Complement factor D"/>
    <property type="match status" value="1"/>
</dbReference>
<dbReference type="Proteomes" id="UP000694382">
    <property type="component" value="Chromosome 27"/>
</dbReference>
<keyword evidence="1" id="KW-0645">Protease</keyword>
<dbReference type="GO" id="GO:0004252">
    <property type="term" value="F:serine-type endopeptidase activity"/>
    <property type="evidence" value="ECO:0007669"/>
    <property type="project" value="InterPro"/>
</dbReference>